<comment type="caution">
    <text evidence="1">The sequence shown here is derived from an EMBL/GenBank/DDBJ whole genome shotgun (WGS) entry which is preliminary data.</text>
</comment>
<dbReference type="AlphaFoldDB" id="A0A1J5QFH4"/>
<accession>A0A1J5QFH4</accession>
<reference evidence="1" key="1">
    <citation type="submission" date="2016-10" db="EMBL/GenBank/DDBJ databases">
        <title>Sequence of Gallionella enrichment culture.</title>
        <authorList>
            <person name="Poehlein A."/>
            <person name="Muehling M."/>
            <person name="Daniel R."/>
        </authorList>
    </citation>
    <scope>NUCLEOTIDE SEQUENCE</scope>
</reference>
<proteinExistence type="predicted"/>
<protein>
    <submittedName>
        <fullName evidence="1">Uncharacterized protein</fullName>
    </submittedName>
</protein>
<name>A0A1J5QFH4_9ZZZZ</name>
<sequence>MSILARVVAVLDWFTSDTGVRVVDLSATPDGRALYRSLGFAPPRFEALRLGR</sequence>
<evidence type="ECO:0000313" key="1">
    <source>
        <dbReference type="EMBL" id="OIQ82302.1"/>
    </source>
</evidence>
<gene>
    <name evidence="1" type="ORF">GALL_359220</name>
</gene>
<dbReference type="EMBL" id="MLJW01000820">
    <property type="protein sequence ID" value="OIQ82302.1"/>
    <property type="molecule type" value="Genomic_DNA"/>
</dbReference>
<organism evidence="1">
    <name type="scientific">mine drainage metagenome</name>
    <dbReference type="NCBI Taxonomy" id="410659"/>
    <lineage>
        <taxon>unclassified sequences</taxon>
        <taxon>metagenomes</taxon>
        <taxon>ecological metagenomes</taxon>
    </lineage>
</organism>